<feature type="binding site" evidence="2">
    <location>
        <position position="100"/>
    </location>
    <ligand>
        <name>Fe cation</name>
        <dbReference type="ChEBI" id="CHEBI:24875"/>
    </ligand>
</feature>
<dbReference type="Pfam" id="PF02678">
    <property type="entry name" value="Pirin"/>
    <property type="match status" value="1"/>
</dbReference>
<evidence type="ECO:0000256" key="2">
    <source>
        <dbReference type="PIRSR" id="PIRSR006232-1"/>
    </source>
</evidence>
<evidence type="ECO:0000313" key="7">
    <source>
        <dbReference type="Proteomes" id="UP001364472"/>
    </source>
</evidence>
<name>A0AAW9R860_9GAMM</name>
<keyword evidence="2" id="KW-0479">Metal-binding</keyword>
<keyword evidence="7" id="KW-1185">Reference proteome</keyword>
<feature type="domain" description="Pirin N-terminal" evidence="4">
    <location>
        <begin position="10"/>
        <end position="118"/>
    </location>
</feature>
<dbReference type="CDD" id="cd02910">
    <property type="entry name" value="cupin_Yhhw_N"/>
    <property type="match status" value="1"/>
</dbReference>
<feature type="domain" description="Quercetin 2,3-dioxygenase C-terminal cupin" evidence="5">
    <location>
        <begin position="146"/>
        <end position="230"/>
    </location>
</feature>
<dbReference type="SUPFAM" id="SSF51182">
    <property type="entry name" value="RmlC-like cupins"/>
    <property type="match status" value="1"/>
</dbReference>
<feature type="binding site" evidence="2">
    <location>
        <position position="58"/>
    </location>
    <ligand>
        <name>Fe cation</name>
        <dbReference type="ChEBI" id="CHEBI:24875"/>
    </ligand>
</feature>
<dbReference type="PIRSF" id="PIRSF006232">
    <property type="entry name" value="Pirin"/>
    <property type="match status" value="1"/>
</dbReference>
<dbReference type="InterPro" id="IPR011051">
    <property type="entry name" value="RmlC_Cupin_sf"/>
</dbReference>
<dbReference type="RefSeq" id="WP_337335929.1">
    <property type="nucleotide sequence ID" value="NZ_JBBDHC010000016.1"/>
</dbReference>
<protein>
    <submittedName>
        <fullName evidence="6">Pirin family protein</fullName>
    </submittedName>
</protein>
<dbReference type="InterPro" id="IPR012093">
    <property type="entry name" value="Pirin"/>
</dbReference>
<sequence length="231" mass="25070">MQLIPSQERGRTRLAWLDSRHSFSFGHYYEPRRMGFGSLRVINEDVVAPKGGFSTHPHANMEIVSIVLSGALAHRDSIGTVQTIEAGEVQRMSAGTGIEHSEFNPSSSDPVHFLQIWLHPAHRDRPPSYAQRAFDEAERRGRWQTVVSPDGREGGLTIDQDASLHLSTLPAGSTLARPLVTGRRAFVQVVSGSLDANGQALDAGDGLAISGGDELVLRARVDSAVLLFDLA</sequence>
<evidence type="ECO:0000259" key="5">
    <source>
        <dbReference type="Pfam" id="PF17954"/>
    </source>
</evidence>
<evidence type="ECO:0000256" key="3">
    <source>
        <dbReference type="RuleBase" id="RU003457"/>
    </source>
</evidence>
<proteinExistence type="inferred from homology"/>
<keyword evidence="2" id="KW-0408">Iron</keyword>
<dbReference type="AlphaFoldDB" id="A0AAW9R860"/>
<dbReference type="InterPro" id="IPR041602">
    <property type="entry name" value="Quercetinase_C"/>
</dbReference>
<dbReference type="EMBL" id="JBBDHC010000016">
    <property type="protein sequence ID" value="MEJ1250192.1"/>
    <property type="molecule type" value="Genomic_DNA"/>
</dbReference>
<evidence type="ECO:0000313" key="6">
    <source>
        <dbReference type="EMBL" id="MEJ1250192.1"/>
    </source>
</evidence>
<comment type="cofactor">
    <cofactor evidence="2">
        <name>Fe cation</name>
        <dbReference type="ChEBI" id="CHEBI:24875"/>
    </cofactor>
    <text evidence="2">Binds 1 Fe cation per subunit.</text>
</comment>
<dbReference type="InterPro" id="IPR003829">
    <property type="entry name" value="Pirin_N_dom"/>
</dbReference>
<feature type="binding site" evidence="2">
    <location>
        <position position="56"/>
    </location>
    <ligand>
        <name>Fe cation</name>
        <dbReference type="ChEBI" id="CHEBI:24875"/>
    </ligand>
</feature>
<dbReference type="InterPro" id="IPR014710">
    <property type="entry name" value="RmlC-like_jellyroll"/>
</dbReference>
<comment type="caution">
    <text evidence="6">The sequence shown here is derived from an EMBL/GenBank/DDBJ whole genome shotgun (WGS) entry which is preliminary data.</text>
</comment>
<dbReference type="CDD" id="cd20311">
    <property type="entry name" value="cupin_Yhhw_C"/>
    <property type="match status" value="1"/>
</dbReference>
<dbReference type="Proteomes" id="UP001364472">
    <property type="component" value="Unassembled WGS sequence"/>
</dbReference>
<dbReference type="PANTHER" id="PTHR43212:SF3">
    <property type="entry name" value="QUERCETIN 2,3-DIOXYGENASE"/>
    <property type="match status" value="1"/>
</dbReference>
<organism evidence="6 7">
    <name type="scientific">Denitratimonas tolerans</name>
    <dbReference type="NCBI Taxonomy" id="1338420"/>
    <lineage>
        <taxon>Bacteria</taxon>
        <taxon>Pseudomonadati</taxon>
        <taxon>Pseudomonadota</taxon>
        <taxon>Gammaproteobacteria</taxon>
        <taxon>Lysobacterales</taxon>
        <taxon>Lysobacteraceae</taxon>
        <taxon>Denitratimonas</taxon>
    </lineage>
</organism>
<comment type="similarity">
    <text evidence="1 3">Belongs to the pirin family.</text>
</comment>
<dbReference type="GO" id="GO:0046872">
    <property type="term" value="F:metal ion binding"/>
    <property type="evidence" value="ECO:0007669"/>
    <property type="project" value="UniProtKB-KW"/>
</dbReference>
<dbReference type="PANTHER" id="PTHR43212">
    <property type="entry name" value="QUERCETIN 2,3-DIOXYGENASE"/>
    <property type="match status" value="1"/>
</dbReference>
<evidence type="ECO:0000256" key="1">
    <source>
        <dbReference type="ARBA" id="ARBA00008416"/>
    </source>
</evidence>
<dbReference type="Pfam" id="PF17954">
    <property type="entry name" value="Pirin_C_2"/>
    <property type="match status" value="1"/>
</dbReference>
<accession>A0AAW9R860</accession>
<gene>
    <name evidence="6" type="ORF">WB794_10975</name>
</gene>
<feature type="binding site" evidence="2">
    <location>
        <position position="102"/>
    </location>
    <ligand>
        <name>Fe cation</name>
        <dbReference type="ChEBI" id="CHEBI:24875"/>
    </ligand>
</feature>
<evidence type="ECO:0000259" key="4">
    <source>
        <dbReference type="Pfam" id="PF02678"/>
    </source>
</evidence>
<dbReference type="Gene3D" id="2.60.120.10">
    <property type="entry name" value="Jelly Rolls"/>
    <property type="match status" value="2"/>
</dbReference>
<reference evidence="6 7" key="1">
    <citation type="journal article" date="2016" name="Antonie Van Leeuwenhoek">
        <title>Denitratimonas tolerans gen. nov., sp. nov., a denitrifying bacterium isolated from a bioreactor for tannery wastewater treatment.</title>
        <authorList>
            <person name="Han S.I."/>
            <person name="Kim J.O."/>
            <person name="Lee Y.R."/>
            <person name="Ekpeghere K.I."/>
            <person name="Koh S.C."/>
            <person name="Whang K.S."/>
        </authorList>
    </citation>
    <scope>NUCLEOTIDE SEQUENCE [LARGE SCALE GENOMIC DNA]</scope>
    <source>
        <strain evidence="6 7">KACC 17565</strain>
    </source>
</reference>